<evidence type="ECO:0000313" key="2">
    <source>
        <dbReference type="EMBL" id="NIK74432.1"/>
    </source>
</evidence>
<keyword evidence="1" id="KW-0732">Signal</keyword>
<gene>
    <name evidence="2" type="ORF">FHS56_001945</name>
</gene>
<sequence length="348" mass="40739">MKYRLELYFTFLLLFLCLFACDSPENEACLPDVNTDNIDVQVKIVRTDSSLFACNSKEEVARWLNQYPEFAEQYFLRSRWPSDSLLVEELYKLIDTPSLDSVYQEVQAAYGNMQWLKKEFEDAFKRVKYHFPNFTPPVIYTFFTGYGSGATVTRTPDLMVSGNMVVVGMEFFMGPNYRFQPPYPLYIARRYHKGSIVPFVLQMIAPRFIGEDPEDKSMLADMIFYGKAFYFVKNMLPCLPDSTLFGYTEKQLLTLQANEQAIWRHYIDKNVLYETSHLVKKDYVDPAPFCYPIGKDCPGEVGRWSGYLIVRRYHERHPELTLKDILAETDAKKILRESKYKGNYYTTD</sequence>
<organism evidence="2 3">
    <name type="scientific">Thermonema lapsum</name>
    <dbReference type="NCBI Taxonomy" id="28195"/>
    <lineage>
        <taxon>Bacteria</taxon>
        <taxon>Pseudomonadati</taxon>
        <taxon>Bacteroidota</taxon>
        <taxon>Cytophagia</taxon>
        <taxon>Cytophagales</taxon>
        <taxon>Thermonemataceae</taxon>
        <taxon>Thermonema</taxon>
    </lineage>
</organism>
<dbReference type="Pfam" id="PF25594">
    <property type="entry name" value="GldB_lipo"/>
    <property type="match status" value="1"/>
</dbReference>
<dbReference type="EMBL" id="JAASRN010000002">
    <property type="protein sequence ID" value="NIK74432.1"/>
    <property type="molecule type" value="Genomic_DNA"/>
</dbReference>
<comment type="caution">
    <text evidence="2">The sequence shown here is derived from an EMBL/GenBank/DDBJ whole genome shotgun (WGS) entry which is preliminary data.</text>
</comment>
<reference evidence="2 3" key="1">
    <citation type="submission" date="2020-03" db="EMBL/GenBank/DDBJ databases">
        <title>Genomic Encyclopedia of Type Strains, Phase IV (KMG-IV): sequencing the most valuable type-strain genomes for metagenomic binning, comparative biology and taxonomic classification.</title>
        <authorList>
            <person name="Goeker M."/>
        </authorList>
    </citation>
    <scope>NUCLEOTIDE SEQUENCE [LARGE SCALE GENOMIC DNA]</scope>
    <source>
        <strain evidence="2 3">DSM 5718</strain>
    </source>
</reference>
<dbReference type="InterPro" id="IPR019853">
    <property type="entry name" value="GldB-like"/>
</dbReference>
<dbReference type="AlphaFoldDB" id="A0A846MSX9"/>
<feature type="signal peptide" evidence="1">
    <location>
        <begin position="1"/>
        <end position="20"/>
    </location>
</feature>
<evidence type="ECO:0008006" key="4">
    <source>
        <dbReference type="Google" id="ProtNLM"/>
    </source>
</evidence>
<dbReference type="Proteomes" id="UP000537126">
    <property type="component" value="Unassembled WGS sequence"/>
</dbReference>
<proteinExistence type="predicted"/>
<protein>
    <recommendedName>
        <fullName evidence="4">Gliding motility lipoprotein GldB</fullName>
    </recommendedName>
</protein>
<accession>A0A846MSX9</accession>
<feature type="chain" id="PRO_5032295422" description="Gliding motility lipoprotein GldB" evidence="1">
    <location>
        <begin position="21"/>
        <end position="348"/>
    </location>
</feature>
<evidence type="ECO:0000313" key="3">
    <source>
        <dbReference type="Proteomes" id="UP000537126"/>
    </source>
</evidence>
<evidence type="ECO:0000256" key="1">
    <source>
        <dbReference type="SAM" id="SignalP"/>
    </source>
</evidence>
<name>A0A846MSX9_9BACT</name>
<dbReference type="RefSeq" id="WP_166920093.1">
    <property type="nucleotide sequence ID" value="NZ_JAASRN010000002.1"/>
</dbReference>
<keyword evidence="3" id="KW-1185">Reference proteome</keyword>